<dbReference type="PANTHER" id="PTHR43065:SF10">
    <property type="entry name" value="PEROXIDE STRESS-ACTIVATED HISTIDINE KINASE MAK3"/>
    <property type="match status" value="1"/>
</dbReference>
<dbReference type="Gene3D" id="1.10.287.130">
    <property type="match status" value="1"/>
</dbReference>
<dbReference type="SMART" id="SM00388">
    <property type="entry name" value="HisKA"/>
    <property type="match status" value="1"/>
</dbReference>
<evidence type="ECO:0000256" key="7">
    <source>
        <dbReference type="ARBA" id="ARBA00022840"/>
    </source>
</evidence>
<gene>
    <name evidence="12" type="ORF">KF707C_55280</name>
</gene>
<evidence type="ECO:0000259" key="11">
    <source>
        <dbReference type="PROSITE" id="PS50109"/>
    </source>
</evidence>
<keyword evidence="6 12" id="KW-0418">Kinase</keyword>
<dbReference type="GO" id="GO:0000155">
    <property type="term" value="F:phosphorelay sensor kinase activity"/>
    <property type="evidence" value="ECO:0007669"/>
    <property type="project" value="InterPro"/>
</dbReference>
<dbReference type="PRINTS" id="PR00344">
    <property type="entry name" value="BCTRLSENSOR"/>
</dbReference>
<feature type="transmembrane region" description="Helical" evidence="10">
    <location>
        <begin position="212"/>
        <end position="237"/>
    </location>
</feature>
<dbReference type="SUPFAM" id="SSF55874">
    <property type="entry name" value="ATPase domain of HSP90 chaperone/DNA topoisomerase II/histidine kinase"/>
    <property type="match status" value="1"/>
</dbReference>
<proteinExistence type="predicted"/>
<evidence type="ECO:0000256" key="5">
    <source>
        <dbReference type="ARBA" id="ARBA00022741"/>
    </source>
</evidence>
<keyword evidence="5" id="KW-0547">Nucleotide-binding</keyword>
<dbReference type="GO" id="GO:0005524">
    <property type="term" value="F:ATP binding"/>
    <property type="evidence" value="ECO:0007669"/>
    <property type="project" value="UniProtKB-KW"/>
</dbReference>
<dbReference type="EMBL" id="AP014862">
    <property type="protein sequence ID" value="BAU77216.1"/>
    <property type="molecule type" value="Genomic_DNA"/>
</dbReference>
<dbReference type="InterPro" id="IPR036097">
    <property type="entry name" value="HisK_dim/P_sf"/>
</dbReference>
<keyword evidence="10" id="KW-0472">Membrane</keyword>
<dbReference type="PANTHER" id="PTHR43065">
    <property type="entry name" value="SENSOR HISTIDINE KINASE"/>
    <property type="match status" value="1"/>
</dbReference>
<keyword evidence="3" id="KW-0597">Phosphoprotein</keyword>
<keyword evidence="8" id="KW-0902">Two-component regulatory system</keyword>
<evidence type="ECO:0000256" key="9">
    <source>
        <dbReference type="SAM" id="MobiDB-lite"/>
    </source>
</evidence>
<organism evidence="12 13">
    <name type="scientific">Metapseudomonas furukawaii</name>
    <name type="common">Pseudomonas furukawaii</name>
    <dbReference type="NCBI Taxonomy" id="1149133"/>
    <lineage>
        <taxon>Bacteria</taxon>
        <taxon>Pseudomonadati</taxon>
        <taxon>Pseudomonadota</taxon>
        <taxon>Gammaproteobacteria</taxon>
        <taxon>Pseudomonadales</taxon>
        <taxon>Pseudomonadaceae</taxon>
        <taxon>Metapseudomonas</taxon>
    </lineage>
</organism>
<dbReference type="InterPro" id="IPR036890">
    <property type="entry name" value="HATPase_C_sf"/>
</dbReference>
<dbReference type="InterPro" id="IPR003594">
    <property type="entry name" value="HATPase_dom"/>
</dbReference>
<keyword evidence="10" id="KW-0812">Transmembrane</keyword>
<dbReference type="CDD" id="cd00082">
    <property type="entry name" value="HisKA"/>
    <property type="match status" value="1"/>
</dbReference>
<protein>
    <recommendedName>
        <fullName evidence="2">histidine kinase</fullName>
        <ecNumber evidence="2">2.7.13.3</ecNumber>
    </recommendedName>
</protein>
<keyword evidence="7" id="KW-0067">ATP-binding</keyword>
<keyword evidence="13" id="KW-1185">Reference proteome</keyword>
<feature type="transmembrane region" description="Helical" evidence="10">
    <location>
        <begin position="409"/>
        <end position="429"/>
    </location>
</feature>
<sequence>MESATTWKSSPPSRLCSRSRVGISSRHGTHHVAQTFNRTTLPWKSARVRVLPSPSTNLTCSRGLGSGHSVKPPGPRGSAPQAASTRNTINVSNGSQKNQRVKEGRRNVSDRTWRSIASDCTVHLCIRSSMLMTIAIAGLTPAYASVIQLSGFHSSTPGASQQARATRQNDGNYKKGNKWRRNHMQAESILAYGMMGEAREIAPTRPFNLLRWFSLVSLVIIAAVAIGIGSISTHFLVSESLERDAMLSAQFIQTLAKGETRHHGLEGMQMGNVLLPDEYWIFTQEARRNRERARSEFLDHLSHLPDSLLATIYSPDRTVAWSTNSALIGKQVAYDEALEEAFESGGRVSARYNEVEEGKVEQKFLRDPRMFFIENYIPLLDDNGKVLAIVEIYKEPIDLIERVKRGNGMIWAATALGGLLLYLGLYWIVKRASNLLALQQNQLVANKTYVGLGEMSSAVAHSLRNPLASIRSSAELAQEMDGPQLQKCISDIISQVDRLSSWVRDLLLCLRPLHGDSQQIEPIEVVRGTLNNFEQQLAKSKIQVSLVDKPGPLVTSHRLLLSQVLNSVIANAIEAMPGGGQLSIQAFPDLNGQWLDLIISDSGKGMSRQQEMMAFKSFYTTKQGGLGIGLIMVKQIMERFGGKVSLTSRENEGTSIRLSFRVAESAQKAAETETEIQHTGEHAG</sequence>
<dbReference type="Proteomes" id="UP000218554">
    <property type="component" value="Chromosome"/>
</dbReference>
<dbReference type="Pfam" id="PF02518">
    <property type="entry name" value="HATPase_c"/>
    <property type="match status" value="1"/>
</dbReference>
<dbReference type="Pfam" id="PF00512">
    <property type="entry name" value="HisKA"/>
    <property type="match status" value="1"/>
</dbReference>
<evidence type="ECO:0000256" key="4">
    <source>
        <dbReference type="ARBA" id="ARBA00022679"/>
    </source>
</evidence>
<evidence type="ECO:0000256" key="1">
    <source>
        <dbReference type="ARBA" id="ARBA00000085"/>
    </source>
</evidence>
<reference evidence="13" key="1">
    <citation type="submission" date="2015-05" db="EMBL/GenBank/DDBJ databases">
        <title>Draft genome sequencing of a biphenyl-degrading bacterium, Pseudomonas balearica KF707 (=NBRC110670).</title>
        <authorList>
            <person name="Kimura N."/>
            <person name="Hirose J."/>
            <person name="Watanabe T."/>
            <person name="Suenaga H."/>
            <person name="Fujihara H."/>
            <person name="Noguchi M."/>
            <person name="Hashimoto M."/>
            <person name="Shimodaira J."/>
            <person name="Tsuchikane K."/>
            <person name="Hosoyama A."/>
            <person name="Yamazoe A."/>
            <person name="Fujita N."/>
            <person name="Furukawa K."/>
        </authorList>
    </citation>
    <scope>NUCLEOTIDE SEQUENCE [LARGE SCALE GENOMIC DNA]</scope>
    <source>
        <strain evidence="13">DSM 10086 / NBRC 110670 / KF707</strain>
    </source>
</reference>
<dbReference type="InterPro" id="IPR004358">
    <property type="entry name" value="Sig_transdc_His_kin-like_C"/>
</dbReference>
<reference evidence="12 13" key="2">
    <citation type="journal article" date="2017" name="Int. J. Syst. Evol. Microbiol.">
        <title>Pseudomonas furukawaii sp. nov., a polychlorinated biphenyl-degrading bacterium isolated from biphenyl-contaminated soil in Japan.</title>
        <authorList>
            <person name="Kimura N."/>
            <person name="Watanabe T."/>
            <person name="Suenaga H."/>
            <person name="Fujihara H."/>
            <person name="Futagami T."/>
            <person name="Goto M."/>
            <person name="Hanada S."/>
            <person name="Hirose J."/>
        </authorList>
    </citation>
    <scope>NUCLEOTIDE SEQUENCE [LARGE SCALE GENOMIC DNA]</scope>
    <source>
        <strain evidence="13">DSM 10086 / NBRC 110670 / KF707</strain>
    </source>
</reference>
<dbReference type="PROSITE" id="PS50109">
    <property type="entry name" value="HIS_KIN"/>
    <property type="match status" value="1"/>
</dbReference>
<dbReference type="AlphaFoldDB" id="A0AAD1FI05"/>
<feature type="compositionally biased region" description="Basic and acidic residues" evidence="9">
    <location>
        <begin position="100"/>
        <end position="109"/>
    </location>
</feature>
<dbReference type="KEGG" id="pfuw:KF707C_55280"/>
<keyword evidence="10" id="KW-1133">Transmembrane helix</keyword>
<dbReference type="InterPro" id="IPR003661">
    <property type="entry name" value="HisK_dim/P_dom"/>
</dbReference>
<evidence type="ECO:0000313" key="13">
    <source>
        <dbReference type="Proteomes" id="UP000218554"/>
    </source>
</evidence>
<feature type="region of interest" description="Disordered" evidence="9">
    <location>
        <begin position="54"/>
        <end position="109"/>
    </location>
</feature>
<evidence type="ECO:0000313" key="12">
    <source>
        <dbReference type="EMBL" id="BAU77216.1"/>
    </source>
</evidence>
<comment type="catalytic activity">
    <reaction evidence="1">
        <text>ATP + protein L-histidine = ADP + protein N-phospho-L-histidine.</text>
        <dbReference type="EC" id="2.7.13.3"/>
    </reaction>
</comment>
<feature type="domain" description="Histidine kinase" evidence="11">
    <location>
        <begin position="458"/>
        <end position="664"/>
    </location>
</feature>
<evidence type="ECO:0000256" key="8">
    <source>
        <dbReference type="ARBA" id="ARBA00023012"/>
    </source>
</evidence>
<evidence type="ECO:0000256" key="10">
    <source>
        <dbReference type="SAM" id="Phobius"/>
    </source>
</evidence>
<dbReference type="Gene3D" id="3.30.565.10">
    <property type="entry name" value="Histidine kinase-like ATPase, C-terminal domain"/>
    <property type="match status" value="1"/>
</dbReference>
<dbReference type="EC" id="2.7.13.3" evidence="2"/>
<accession>A0AAD1FI05</accession>
<keyword evidence="4" id="KW-0808">Transferase</keyword>
<dbReference type="InterPro" id="IPR005467">
    <property type="entry name" value="His_kinase_dom"/>
</dbReference>
<evidence type="ECO:0000256" key="2">
    <source>
        <dbReference type="ARBA" id="ARBA00012438"/>
    </source>
</evidence>
<evidence type="ECO:0000256" key="6">
    <source>
        <dbReference type="ARBA" id="ARBA00022777"/>
    </source>
</evidence>
<dbReference type="SUPFAM" id="SSF47384">
    <property type="entry name" value="Homodimeric domain of signal transducing histidine kinase"/>
    <property type="match status" value="1"/>
</dbReference>
<feature type="compositionally biased region" description="Polar residues" evidence="9">
    <location>
        <begin position="81"/>
        <end position="98"/>
    </location>
</feature>
<dbReference type="SMART" id="SM00387">
    <property type="entry name" value="HATPase_c"/>
    <property type="match status" value="1"/>
</dbReference>
<evidence type="ECO:0000256" key="3">
    <source>
        <dbReference type="ARBA" id="ARBA00022553"/>
    </source>
</evidence>
<name>A0AAD1FI05_METFU</name>